<protein>
    <recommendedName>
        <fullName evidence="14">Sodium/proline symporter</fullName>
    </recommendedName>
    <alternativeName>
        <fullName evidence="14">Proline permease</fullName>
    </alternativeName>
</protein>
<comment type="function">
    <text evidence="14">Catalyzes the sodium-dependent uptake of extracellular L-proline.</text>
</comment>
<dbReference type="InterPro" id="IPR050277">
    <property type="entry name" value="Sodium:Solute_Symporter"/>
</dbReference>
<keyword evidence="14" id="KW-0029">Amino-acid transport</keyword>
<dbReference type="GO" id="GO:0005298">
    <property type="term" value="F:proline:sodium symporter activity"/>
    <property type="evidence" value="ECO:0007669"/>
    <property type="project" value="UniProtKB-UniRule"/>
</dbReference>
<dbReference type="PROSITE" id="PS50283">
    <property type="entry name" value="NA_SOLUT_SYMP_3"/>
    <property type="match status" value="1"/>
</dbReference>
<evidence type="ECO:0000313" key="15">
    <source>
        <dbReference type="EMBL" id="GAK45513.1"/>
    </source>
</evidence>
<comment type="caution">
    <text evidence="14">Lacks conserved residue(s) required for the propagation of feature annotation.</text>
</comment>
<feature type="transmembrane region" description="Helical" evidence="14">
    <location>
        <begin position="362"/>
        <end position="380"/>
    </location>
</feature>
<keyword evidence="7 14" id="KW-1133">Transmembrane helix</keyword>
<keyword evidence="9 14" id="KW-0406">Ion transport</keyword>
<comment type="caution">
    <text evidence="15">The sequence shown here is derived from an EMBL/GenBank/DDBJ whole genome shotgun (WGS) entry which is preliminary data.</text>
</comment>
<feature type="transmembrane region" description="Helical" evidence="14">
    <location>
        <begin position="150"/>
        <end position="171"/>
    </location>
</feature>
<dbReference type="Pfam" id="PF00474">
    <property type="entry name" value="SSF"/>
    <property type="match status" value="1"/>
</dbReference>
<keyword evidence="6 14" id="KW-0769">Symport</keyword>
<evidence type="ECO:0000256" key="10">
    <source>
        <dbReference type="ARBA" id="ARBA00023136"/>
    </source>
</evidence>
<gene>
    <name evidence="15" type="ORF">M2A_2012</name>
</gene>
<evidence type="ECO:0000256" key="6">
    <source>
        <dbReference type="ARBA" id="ARBA00022847"/>
    </source>
</evidence>
<comment type="catalytic activity">
    <reaction evidence="12">
        <text>L-proline(in) + Na(+)(in) = L-proline(out) + Na(+)(out)</text>
        <dbReference type="Rhea" id="RHEA:28967"/>
        <dbReference type="ChEBI" id="CHEBI:29101"/>
        <dbReference type="ChEBI" id="CHEBI:60039"/>
    </reaction>
</comment>
<dbReference type="InterPro" id="IPR011851">
    <property type="entry name" value="Na/Pro_symporter"/>
</dbReference>
<keyword evidence="10 14" id="KW-0472">Membrane</keyword>
<feature type="transmembrane region" description="Helical" evidence="14">
    <location>
        <begin position="233"/>
        <end position="253"/>
    </location>
</feature>
<evidence type="ECO:0000256" key="3">
    <source>
        <dbReference type="ARBA" id="ARBA00022448"/>
    </source>
</evidence>
<feature type="transmembrane region" description="Helical" evidence="14">
    <location>
        <begin position="419"/>
        <end position="436"/>
    </location>
</feature>
<dbReference type="CDD" id="cd11475">
    <property type="entry name" value="SLC5sbd_PutP"/>
    <property type="match status" value="1"/>
</dbReference>
<evidence type="ECO:0000256" key="5">
    <source>
        <dbReference type="ARBA" id="ARBA00022692"/>
    </source>
</evidence>
<dbReference type="AlphaFoldDB" id="A0A081BBU5"/>
<proteinExistence type="inferred from homology"/>
<evidence type="ECO:0000256" key="4">
    <source>
        <dbReference type="ARBA" id="ARBA00022475"/>
    </source>
</evidence>
<sequence>MIVISFVVCLGLILMIGLSSVFLSRGTKNDYYLASRDVSPMFVGLSAVATNNSGYMFIGVMGFTYTVGLSAIWLMVGWIVGDFLASLFIHRHLRRRSEAENEVTFAGAISSWHGTNFRLLRVLIALITLAFLGAYAAAQMSAGGKALQALLGWPPATGAIISAVMVAGYCMAGGIRASIWTDVLQSAIMIVAMVLLGYIAVTAAGGIDASYEQLAAVPGFLDWFPSDLPFGDFWGPALFAIGWLFAGFSVAGQPHIMVRFMTLDNDDRLTQTRAWYYGFFTLFYGLATVVGLMTKIHLPDIGGMDPELVLPTMAIELMPALLVGLMLAGIFAATMSTADSLVLSCSSALTHDLMPQRMEKPFHLKLVTIMITAFALAIALSGTQSVFSLVILAWSLLGASFAPLLVLLARDVKLSEPHAIIMVLAGAMTVILWRELGWQSYIFEGMPGIIAGFAAFAIYRLVAGEYDPGEKAQQDTA</sequence>
<dbReference type="GO" id="GO:0005886">
    <property type="term" value="C:plasma membrane"/>
    <property type="evidence" value="ECO:0007669"/>
    <property type="project" value="UniProtKB-SubCell"/>
</dbReference>
<keyword evidence="8 14" id="KW-0915">Sodium</keyword>
<keyword evidence="16" id="KW-1185">Reference proteome</keyword>
<dbReference type="PANTHER" id="PTHR48086:SF3">
    <property type="entry name" value="SODIUM_PROLINE SYMPORTER"/>
    <property type="match status" value="1"/>
</dbReference>
<evidence type="ECO:0000256" key="2">
    <source>
        <dbReference type="ARBA" id="ARBA00006434"/>
    </source>
</evidence>
<dbReference type="GO" id="GO:0031402">
    <property type="term" value="F:sodium ion binding"/>
    <property type="evidence" value="ECO:0007669"/>
    <property type="project" value="UniProtKB-UniRule"/>
</dbReference>
<keyword evidence="14" id="KW-0997">Cell inner membrane</keyword>
<evidence type="ECO:0000256" key="14">
    <source>
        <dbReference type="RuleBase" id="RU366012"/>
    </source>
</evidence>
<keyword evidence="11 14" id="KW-0739">Sodium transport</keyword>
<evidence type="ECO:0000256" key="13">
    <source>
        <dbReference type="RuleBase" id="RU362091"/>
    </source>
</evidence>
<evidence type="ECO:0000256" key="9">
    <source>
        <dbReference type="ARBA" id="ARBA00023065"/>
    </source>
</evidence>
<dbReference type="Proteomes" id="UP000028702">
    <property type="component" value="Unassembled WGS sequence"/>
</dbReference>
<dbReference type="EMBL" id="BBIO01000010">
    <property type="protein sequence ID" value="GAK45513.1"/>
    <property type="molecule type" value="Genomic_DNA"/>
</dbReference>
<keyword evidence="3 14" id="KW-0813">Transport</keyword>
<dbReference type="InterPro" id="IPR001734">
    <property type="entry name" value="Na/solute_symporter"/>
</dbReference>
<feature type="transmembrane region" description="Helical" evidence="14">
    <location>
        <begin position="442"/>
        <end position="462"/>
    </location>
</feature>
<evidence type="ECO:0000256" key="1">
    <source>
        <dbReference type="ARBA" id="ARBA00004651"/>
    </source>
</evidence>
<keyword evidence="5 14" id="KW-0812">Transmembrane</keyword>
<keyword evidence="4" id="KW-1003">Cell membrane</keyword>
<comment type="subcellular location">
    <subcellularLocation>
        <location evidence="14">Cell inner membrane</location>
        <topology evidence="14">Multi-pass membrane protein</topology>
    </subcellularLocation>
    <subcellularLocation>
        <location evidence="1">Cell membrane</location>
        <topology evidence="1">Multi-pass membrane protein</topology>
    </subcellularLocation>
</comment>
<evidence type="ECO:0000256" key="7">
    <source>
        <dbReference type="ARBA" id="ARBA00022989"/>
    </source>
</evidence>
<dbReference type="STRING" id="1333998.M2A_2012"/>
<dbReference type="InterPro" id="IPR038377">
    <property type="entry name" value="Na/Glc_symporter_sf"/>
</dbReference>
<evidence type="ECO:0000256" key="12">
    <source>
        <dbReference type="ARBA" id="ARBA00033708"/>
    </source>
</evidence>
<comment type="similarity">
    <text evidence="2 13">Belongs to the sodium:solute symporter (SSF) (TC 2.A.21) family.</text>
</comment>
<feature type="transmembrane region" description="Helical" evidence="14">
    <location>
        <begin position="274"/>
        <end position="298"/>
    </location>
</feature>
<feature type="transmembrane region" description="Helical" evidence="14">
    <location>
        <begin position="63"/>
        <end position="89"/>
    </location>
</feature>
<organism evidence="15 16">
    <name type="scientific">Tepidicaulis marinus</name>
    <dbReference type="NCBI Taxonomy" id="1333998"/>
    <lineage>
        <taxon>Bacteria</taxon>
        <taxon>Pseudomonadati</taxon>
        <taxon>Pseudomonadota</taxon>
        <taxon>Alphaproteobacteria</taxon>
        <taxon>Hyphomicrobiales</taxon>
        <taxon>Parvibaculaceae</taxon>
        <taxon>Tepidicaulis</taxon>
    </lineage>
</organism>
<feature type="transmembrane region" description="Helical" evidence="14">
    <location>
        <begin position="386"/>
        <end position="407"/>
    </location>
</feature>
<dbReference type="Gene3D" id="1.20.1730.10">
    <property type="entry name" value="Sodium/glucose cotransporter"/>
    <property type="match status" value="1"/>
</dbReference>
<feature type="transmembrane region" description="Helical" evidence="14">
    <location>
        <begin position="318"/>
        <end position="342"/>
    </location>
</feature>
<evidence type="ECO:0000256" key="11">
    <source>
        <dbReference type="ARBA" id="ARBA00023201"/>
    </source>
</evidence>
<reference evidence="15 16" key="1">
    <citation type="submission" date="2014-07" db="EMBL/GenBank/DDBJ databases">
        <title>Tepidicaulis marinum gen. nov., sp. nov., a novel marine bacterium denitrifying nitrate to nitrous oxide strictly under microaerobic conditions.</title>
        <authorList>
            <person name="Takeuchi M."/>
            <person name="Yamagishi T."/>
            <person name="Kamagata Y."/>
            <person name="Oshima K."/>
            <person name="Hattori M."/>
            <person name="Katayama T."/>
            <person name="Hanada S."/>
            <person name="Tamaki H."/>
            <person name="Marumo K."/>
            <person name="Maeda H."/>
            <person name="Nedachi M."/>
            <person name="Iwasaki W."/>
            <person name="Suwa Y."/>
            <person name="Sakata S."/>
        </authorList>
    </citation>
    <scope>NUCLEOTIDE SEQUENCE [LARGE SCALE GENOMIC DNA]</scope>
    <source>
        <strain evidence="15 16">MA2</strain>
    </source>
</reference>
<dbReference type="PANTHER" id="PTHR48086">
    <property type="entry name" value="SODIUM/PROLINE SYMPORTER-RELATED"/>
    <property type="match status" value="1"/>
</dbReference>
<evidence type="ECO:0000313" key="16">
    <source>
        <dbReference type="Proteomes" id="UP000028702"/>
    </source>
</evidence>
<dbReference type="GO" id="GO:0015824">
    <property type="term" value="P:proline transport"/>
    <property type="evidence" value="ECO:0007669"/>
    <property type="project" value="UniProtKB-UniRule"/>
</dbReference>
<dbReference type="RefSeq" id="WP_197052903.1">
    <property type="nucleotide sequence ID" value="NZ_BBIO01000010.1"/>
</dbReference>
<feature type="transmembrane region" description="Helical" evidence="14">
    <location>
        <begin position="119"/>
        <end position="138"/>
    </location>
</feature>
<evidence type="ECO:0000256" key="8">
    <source>
        <dbReference type="ARBA" id="ARBA00023053"/>
    </source>
</evidence>
<name>A0A081BBU5_9HYPH</name>
<accession>A0A081BBU5</accession>
<dbReference type="eggNOG" id="COG0591">
    <property type="taxonomic scope" value="Bacteria"/>
</dbReference>
<feature type="transmembrane region" description="Helical" evidence="14">
    <location>
        <begin position="183"/>
        <end position="207"/>
    </location>
</feature>